<sequence length="240" mass="27059">MLTMTTTTTTMGHHRLHDPFATDHDPCRHLAPSSSDPTSYHLLLDLLAIDDLVDDDGRISRGGVPHPRRTYEEALLASLLDVDDEFGNVDNDARRRRDRDDVGPMGAFVDMLRTDVAMDRGRGYAATTTTTTSFHDPYRRRAGGWERRRRHLPNAIDRNHRIDANDVMLHLLAVDEEVDGGKRYNAHASSLECEMIFDMHVVDEEVGGAKARALVMEDLGCLLEIDRMMNGRVLRGRNGQ</sequence>
<accession>A0ABD3R513</accession>
<dbReference type="AlphaFoldDB" id="A0ABD3R513"/>
<evidence type="ECO:0000313" key="2">
    <source>
        <dbReference type="Proteomes" id="UP001530377"/>
    </source>
</evidence>
<dbReference type="EMBL" id="JALLPB020000574">
    <property type="protein sequence ID" value="KAL3807874.1"/>
    <property type="molecule type" value="Genomic_DNA"/>
</dbReference>
<dbReference type="Proteomes" id="UP001530377">
    <property type="component" value="Unassembled WGS sequence"/>
</dbReference>
<comment type="caution">
    <text evidence="1">The sequence shown here is derived from an EMBL/GenBank/DDBJ whole genome shotgun (WGS) entry which is preliminary data.</text>
</comment>
<evidence type="ECO:0000313" key="1">
    <source>
        <dbReference type="EMBL" id="KAL3807874.1"/>
    </source>
</evidence>
<keyword evidence="2" id="KW-1185">Reference proteome</keyword>
<name>A0ABD3R513_9STRA</name>
<organism evidence="1 2">
    <name type="scientific">Cyclostephanos tholiformis</name>
    <dbReference type="NCBI Taxonomy" id="382380"/>
    <lineage>
        <taxon>Eukaryota</taxon>
        <taxon>Sar</taxon>
        <taxon>Stramenopiles</taxon>
        <taxon>Ochrophyta</taxon>
        <taxon>Bacillariophyta</taxon>
        <taxon>Coscinodiscophyceae</taxon>
        <taxon>Thalassiosirophycidae</taxon>
        <taxon>Stephanodiscales</taxon>
        <taxon>Stephanodiscaceae</taxon>
        <taxon>Cyclostephanos</taxon>
    </lineage>
</organism>
<reference evidence="1 2" key="1">
    <citation type="submission" date="2024-10" db="EMBL/GenBank/DDBJ databases">
        <title>Updated reference genomes for cyclostephanoid diatoms.</title>
        <authorList>
            <person name="Roberts W.R."/>
            <person name="Alverson A.J."/>
        </authorList>
    </citation>
    <scope>NUCLEOTIDE SEQUENCE [LARGE SCALE GENOMIC DNA]</scope>
    <source>
        <strain evidence="1 2">AJA228-03</strain>
    </source>
</reference>
<proteinExistence type="predicted"/>
<gene>
    <name evidence="1" type="ORF">ACHAXA_007232</name>
</gene>
<protein>
    <submittedName>
        <fullName evidence="1">Uncharacterized protein</fullName>
    </submittedName>
</protein>